<feature type="region of interest" description="Disordered" evidence="1">
    <location>
        <begin position="1"/>
        <end position="128"/>
    </location>
</feature>
<keyword evidence="3" id="KW-1185">Reference proteome</keyword>
<feature type="compositionally biased region" description="Basic residues" evidence="1">
    <location>
        <begin position="70"/>
        <end position="81"/>
    </location>
</feature>
<evidence type="ECO:0000256" key="1">
    <source>
        <dbReference type="SAM" id="MobiDB-lite"/>
    </source>
</evidence>
<feature type="compositionally biased region" description="Basic and acidic residues" evidence="1">
    <location>
        <begin position="1"/>
        <end position="12"/>
    </location>
</feature>
<evidence type="ECO:0000313" key="2">
    <source>
        <dbReference type="EMBL" id="KAJ9666474.1"/>
    </source>
</evidence>
<dbReference type="Proteomes" id="UP001172684">
    <property type="component" value="Unassembled WGS sequence"/>
</dbReference>
<name>A0ABQ9NVQ5_9PEZI</name>
<feature type="compositionally biased region" description="Low complexity" evidence="1">
    <location>
        <begin position="52"/>
        <end position="67"/>
    </location>
</feature>
<gene>
    <name evidence="2" type="ORF">H2201_003396</name>
</gene>
<accession>A0ABQ9NVQ5</accession>
<evidence type="ECO:0000313" key="3">
    <source>
        <dbReference type="Proteomes" id="UP001172684"/>
    </source>
</evidence>
<feature type="region of interest" description="Disordered" evidence="1">
    <location>
        <begin position="415"/>
        <end position="438"/>
    </location>
</feature>
<reference evidence="2" key="1">
    <citation type="submission" date="2022-10" db="EMBL/GenBank/DDBJ databases">
        <title>Culturing micro-colonial fungi from biological soil crusts in the Mojave desert and describing Neophaeococcomyces mojavensis, and introducing the new genera and species Taxawa tesnikishii.</title>
        <authorList>
            <person name="Kurbessoian T."/>
            <person name="Stajich J.E."/>
        </authorList>
    </citation>
    <scope>NUCLEOTIDE SEQUENCE</scope>
    <source>
        <strain evidence="2">TK_1</strain>
    </source>
</reference>
<sequence length="438" mass="49002">MPRAKRPLEKSDANAAEPATKRNTRSSDAKNVDAAKETENAPSDPPAANTRAANGKGAANNGEANAPKPAPKKSSAKGKKGAAKEKGNAAPAPQEENAEAQSAAPEETSTAEPAATASSDEAPWPWVTMARMNIDRRRERRGKDDEEHSEEEINAAKAEFEKYNAKPLSEHPEWPWRVSKPARKMAAKYAQDVDKRDPDIFGMYIYNDYHGYGTVEVIENMLLAWMTEYQKKDSSVWELWKHTEAIAHFFALMPELIGFGNLEDGERVNEILNVIGLALLSTLNKLEAASLLKPSSDGPVKDLELVLCLMLDFCSGYDVDFEDVIWPNQVVAFANKAGLKLDKLHGMEKDVERYSEDKLDKKKKDLVYSAPKEDKFEFNKRWKAYVSKYGIKRGGKKTVGGEQYDITKMRKAERIKHSFDKKDPMDKMVIEGTDDEDE</sequence>
<feature type="compositionally biased region" description="Basic and acidic residues" evidence="1">
    <location>
        <begin position="415"/>
        <end position="429"/>
    </location>
</feature>
<feature type="compositionally biased region" description="Low complexity" evidence="1">
    <location>
        <begin position="88"/>
        <end position="123"/>
    </location>
</feature>
<protein>
    <submittedName>
        <fullName evidence="2">Uncharacterized protein</fullName>
    </submittedName>
</protein>
<feature type="compositionally biased region" description="Basic and acidic residues" evidence="1">
    <location>
        <begin position="25"/>
        <end position="39"/>
    </location>
</feature>
<dbReference type="EMBL" id="JAPDRL010000019">
    <property type="protein sequence ID" value="KAJ9666474.1"/>
    <property type="molecule type" value="Genomic_DNA"/>
</dbReference>
<organism evidence="2 3">
    <name type="scientific">Coniosporium apollinis</name>
    <dbReference type="NCBI Taxonomy" id="61459"/>
    <lineage>
        <taxon>Eukaryota</taxon>
        <taxon>Fungi</taxon>
        <taxon>Dikarya</taxon>
        <taxon>Ascomycota</taxon>
        <taxon>Pezizomycotina</taxon>
        <taxon>Dothideomycetes</taxon>
        <taxon>Dothideomycetes incertae sedis</taxon>
        <taxon>Coniosporium</taxon>
    </lineage>
</organism>
<comment type="caution">
    <text evidence="2">The sequence shown here is derived from an EMBL/GenBank/DDBJ whole genome shotgun (WGS) entry which is preliminary data.</text>
</comment>
<proteinExistence type="predicted"/>